<dbReference type="SUPFAM" id="SSF48230">
    <property type="entry name" value="Chondroitin AC/alginate lyase"/>
    <property type="match status" value="1"/>
</dbReference>
<dbReference type="InterPro" id="IPR008929">
    <property type="entry name" value="Chondroitin_lyas"/>
</dbReference>
<evidence type="ECO:0000313" key="1">
    <source>
        <dbReference type="EMBL" id="PTL74497.1"/>
    </source>
</evidence>
<accession>A0A2T4UY63</accession>
<dbReference type="EMBL" id="PZPL01000001">
    <property type="protein sequence ID" value="PTL74497.1"/>
    <property type="molecule type" value="Genomic_DNA"/>
</dbReference>
<keyword evidence="2" id="KW-1185">Reference proteome</keyword>
<reference evidence="1 2" key="1">
    <citation type="submission" date="2018-03" db="EMBL/GenBank/DDBJ databases">
        <title>Bacteriophage NCPPB3778 and a type I-E CRISPR drive the evolution of the US Biological Select Agent, Rathayibacter toxicus.</title>
        <authorList>
            <person name="Davis E.W.II."/>
            <person name="Tabima J.F."/>
            <person name="Weisberg A.J."/>
            <person name="Dantas Lopes L."/>
            <person name="Wiseman M.S."/>
            <person name="Wiseman M.S."/>
            <person name="Pupko T."/>
            <person name="Belcher M.S."/>
            <person name="Sechler A.J."/>
            <person name="Tancos M.A."/>
            <person name="Schroeder B.K."/>
            <person name="Murray T.D."/>
            <person name="Luster D.G."/>
            <person name="Schneider W.L."/>
            <person name="Rogers E."/>
            <person name="Andreote F.D."/>
            <person name="Grunwald N.J."/>
            <person name="Putnam M.L."/>
            <person name="Chang J.H."/>
        </authorList>
    </citation>
    <scope>NUCLEOTIDE SEQUENCE [LARGE SCALE GENOMIC DNA]</scope>
    <source>
        <strain evidence="1 2">DSM 15933</strain>
    </source>
</reference>
<dbReference type="RefSeq" id="WP_107575639.1">
    <property type="nucleotide sequence ID" value="NZ_PZPL01000001.1"/>
</dbReference>
<gene>
    <name evidence="1" type="ORF">C1I63_17855</name>
</gene>
<dbReference type="Gene3D" id="2.70.98.70">
    <property type="match status" value="1"/>
</dbReference>
<proteinExistence type="predicted"/>
<comment type="caution">
    <text evidence="1">The sequence shown here is derived from an EMBL/GenBank/DDBJ whole genome shotgun (WGS) entry which is preliminary data.</text>
</comment>
<dbReference type="Gene3D" id="1.50.10.100">
    <property type="entry name" value="Chondroitin AC/alginate lyase"/>
    <property type="match status" value="1"/>
</dbReference>
<evidence type="ECO:0000313" key="2">
    <source>
        <dbReference type="Proteomes" id="UP000241085"/>
    </source>
</evidence>
<sequence length="625" mass="67898">MSTTTAQPFTGPLRRRFGAALDAEALVPLLAAARLPLGVLEHAPTLEALRRRAEEDLGTPWPQPLLSHYARYARDGNRTDYEGRIGERQRRLTRAAVLATATGEQPWLDETADGVQLLCEQSSWSWAAHDDALPLLGRVVPPIDRPYLDLGAGEVVGQLAWIDALLGEPLGRRAPGLRERMRAETRTRVIRPFLDRRDWHWLGLDGDVHNWNPWIHGNVLLAAVALVDDPEERADVIALVLEGLDRFLDSLPADGAIDEGFAYWWNGAGRALETLELLAEATDGALDASDLPVVRQAVRFPHRMHLGGAWYANVADGPARASDTLPWHVLHRWGRRIGDRDVIAHAAALRRPAEPLADPAAGLGRLVRALSDRQWIAAEPGPAPLVSPTWLPSVQLLVTREHPGGAEGLGLVVKGGHNGEHHNHLDVGSVIVALDGVPVLVDAGQPTYTSQTFGPERYGIRAMQSRWHSAPAPWGLEQGVGRGFGASDVSSGPAGLLLELATAYPLPAGSSLRRRARREGAQVVVEDEWRLPRPPSVVVDGVEVHLLIAGDVELQDGAAVVTPIEGARRLRVEWTGAEATTEEWLLEDPLLEASWGERLTRLTLTVAAEGAEVFEGALRVTASVV</sequence>
<organism evidence="1 2">
    <name type="scientific">Rathayibacter caricis DSM 15933</name>
    <dbReference type="NCBI Taxonomy" id="1328867"/>
    <lineage>
        <taxon>Bacteria</taxon>
        <taxon>Bacillati</taxon>
        <taxon>Actinomycetota</taxon>
        <taxon>Actinomycetes</taxon>
        <taxon>Micrococcales</taxon>
        <taxon>Microbacteriaceae</taxon>
        <taxon>Rathayibacter</taxon>
    </lineage>
</organism>
<dbReference type="Proteomes" id="UP000241085">
    <property type="component" value="Unassembled WGS sequence"/>
</dbReference>
<dbReference type="AlphaFoldDB" id="A0A2T4UY63"/>
<name>A0A2T4UY63_9MICO</name>
<protein>
    <submittedName>
        <fullName evidence="1">Heparinase</fullName>
    </submittedName>
</protein>